<reference evidence="2 3" key="1">
    <citation type="submission" date="2016-11" db="EMBL/GenBank/DDBJ databases">
        <authorList>
            <person name="Jaros S."/>
            <person name="Januszkiewicz K."/>
            <person name="Wedrychowicz H."/>
        </authorList>
    </citation>
    <scope>NUCLEOTIDE SEQUENCE [LARGE SCALE GENOMIC DNA]</scope>
    <source>
        <strain evidence="2 3">CGMCC 1.12145</strain>
    </source>
</reference>
<gene>
    <name evidence="2" type="ORF">SAMN02927921_00967</name>
</gene>
<sequence>MMSTTRPNGSLYTKTEGKTAIVEFGHPAGNSFPLELLERLEKEFDTLSENEDIRVIVLKSEGEKAFCAGASFDELLAVSDAEAGKKFFGGFAGVINAMRRCKKLIVGRVHGKVVGGGVGLAAACDYVLAAEAAAIKLSELSIGIGPFVIAPAVVRKMGNAALAELTLAPDQWKNAYWAKEKGLYARVFDRVSELDKEVALFAEKLSSYNPQALLEMKKILWEGTDQWDALLNSRAEISGRLVLSEFTQQALVKFKK</sequence>
<dbReference type="Gene3D" id="3.90.226.10">
    <property type="entry name" value="2-enoyl-CoA Hydratase, Chain A, domain 1"/>
    <property type="match status" value="1"/>
</dbReference>
<name>A0A1K1N2K6_9FLAO</name>
<dbReference type="CDD" id="cd06558">
    <property type="entry name" value="crotonase-like"/>
    <property type="match status" value="1"/>
</dbReference>
<dbReference type="Pfam" id="PF00378">
    <property type="entry name" value="ECH_1"/>
    <property type="match status" value="1"/>
</dbReference>
<comment type="similarity">
    <text evidence="1">Belongs to the enoyl-CoA hydratase/isomerase family.</text>
</comment>
<protein>
    <submittedName>
        <fullName evidence="2">Methylglutaconyl-CoA hydratase</fullName>
    </submittedName>
</protein>
<dbReference type="STRING" id="1150368.SAMN02927921_00967"/>
<dbReference type="GO" id="GO:0003824">
    <property type="term" value="F:catalytic activity"/>
    <property type="evidence" value="ECO:0007669"/>
    <property type="project" value="UniProtKB-ARBA"/>
</dbReference>
<dbReference type="SUPFAM" id="SSF52096">
    <property type="entry name" value="ClpP/crotonase"/>
    <property type="match status" value="1"/>
</dbReference>
<dbReference type="PANTHER" id="PTHR42964">
    <property type="entry name" value="ENOYL-COA HYDRATASE"/>
    <property type="match status" value="1"/>
</dbReference>
<dbReference type="EMBL" id="FPJE01000004">
    <property type="protein sequence ID" value="SFW29571.1"/>
    <property type="molecule type" value="Genomic_DNA"/>
</dbReference>
<dbReference type="InterPro" id="IPR001753">
    <property type="entry name" value="Enoyl-CoA_hydra/iso"/>
</dbReference>
<dbReference type="InterPro" id="IPR029045">
    <property type="entry name" value="ClpP/crotonase-like_dom_sf"/>
</dbReference>
<accession>A0A1K1N2K6</accession>
<dbReference type="AlphaFoldDB" id="A0A1K1N2K6"/>
<dbReference type="PANTHER" id="PTHR42964:SF1">
    <property type="entry name" value="POLYKETIDE BIOSYNTHESIS ENOYL-COA HYDRATASE PKSH-RELATED"/>
    <property type="match status" value="1"/>
</dbReference>
<evidence type="ECO:0000256" key="1">
    <source>
        <dbReference type="ARBA" id="ARBA00005254"/>
    </source>
</evidence>
<proteinExistence type="inferred from homology"/>
<evidence type="ECO:0000313" key="2">
    <source>
        <dbReference type="EMBL" id="SFW29571.1"/>
    </source>
</evidence>
<evidence type="ECO:0000313" key="3">
    <source>
        <dbReference type="Proteomes" id="UP000182248"/>
    </source>
</evidence>
<keyword evidence="3" id="KW-1185">Reference proteome</keyword>
<dbReference type="InterPro" id="IPR051683">
    <property type="entry name" value="Enoyl-CoA_Hydratase/Isomerase"/>
</dbReference>
<dbReference type="Proteomes" id="UP000182248">
    <property type="component" value="Unassembled WGS sequence"/>
</dbReference>
<organism evidence="2 3">
    <name type="scientific">Sinomicrobium oceani</name>
    <dbReference type="NCBI Taxonomy" id="1150368"/>
    <lineage>
        <taxon>Bacteria</taxon>
        <taxon>Pseudomonadati</taxon>
        <taxon>Bacteroidota</taxon>
        <taxon>Flavobacteriia</taxon>
        <taxon>Flavobacteriales</taxon>
        <taxon>Flavobacteriaceae</taxon>
        <taxon>Sinomicrobium</taxon>
    </lineage>
</organism>